<dbReference type="Proteomes" id="UP001358586">
    <property type="component" value="Chromosome 8"/>
</dbReference>
<name>A0ABR0P3F0_GOSAR</name>
<organism evidence="1 2">
    <name type="scientific">Gossypium arboreum</name>
    <name type="common">Tree cotton</name>
    <name type="synonym">Gossypium nanking</name>
    <dbReference type="NCBI Taxonomy" id="29729"/>
    <lineage>
        <taxon>Eukaryota</taxon>
        <taxon>Viridiplantae</taxon>
        <taxon>Streptophyta</taxon>
        <taxon>Embryophyta</taxon>
        <taxon>Tracheophyta</taxon>
        <taxon>Spermatophyta</taxon>
        <taxon>Magnoliopsida</taxon>
        <taxon>eudicotyledons</taxon>
        <taxon>Gunneridae</taxon>
        <taxon>Pentapetalae</taxon>
        <taxon>rosids</taxon>
        <taxon>malvids</taxon>
        <taxon>Malvales</taxon>
        <taxon>Malvaceae</taxon>
        <taxon>Malvoideae</taxon>
        <taxon>Gossypium</taxon>
    </lineage>
</organism>
<proteinExistence type="predicted"/>
<sequence length="160" mass="18162">MHNVDISQDDALEFPDLPHRRRDYTSLSLDSGEMEVGRKFSNNDSFLGTLKQHSIMNGVNYNVVKSKYDKFEAKCAVQNGTYSWKIMALLRKRAGLWGIKKYKGPHTCVTGISQDHPKIDSDMLSSLILLTVKADPKTLVPILIANIRSQLKYTLSYRNV</sequence>
<protein>
    <submittedName>
        <fullName evidence="1">Uncharacterized protein</fullName>
    </submittedName>
</protein>
<accession>A0ABR0P3F0</accession>
<keyword evidence="2" id="KW-1185">Reference proteome</keyword>
<dbReference type="EMBL" id="JARKNE010000008">
    <property type="protein sequence ID" value="KAK5812665.1"/>
    <property type="molecule type" value="Genomic_DNA"/>
</dbReference>
<evidence type="ECO:0000313" key="2">
    <source>
        <dbReference type="Proteomes" id="UP001358586"/>
    </source>
</evidence>
<comment type="caution">
    <text evidence="1">The sequence shown here is derived from an EMBL/GenBank/DDBJ whole genome shotgun (WGS) entry which is preliminary data.</text>
</comment>
<evidence type="ECO:0000313" key="1">
    <source>
        <dbReference type="EMBL" id="KAK5812665.1"/>
    </source>
</evidence>
<reference evidence="1 2" key="1">
    <citation type="submission" date="2023-03" db="EMBL/GenBank/DDBJ databases">
        <title>WGS of Gossypium arboreum.</title>
        <authorList>
            <person name="Yu D."/>
        </authorList>
    </citation>
    <scope>NUCLEOTIDE SEQUENCE [LARGE SCALE GENOMIC DNA]</scope>
    <source>
        <tissue evidence="1">Leaf</tissue>
    </source>
</reference>
<gene>
    <name evidence="1" type="ORF">PVK06_028102</name>
</gene>